<dbReference type="AlphaFoldDB" id="A9GHJ2"/>
<dbReference type="KEGG" id="scl:sce9332"/>
<evidence type="ECO:0000313" key="3">
    <source>
        <dbReference type="Proteomes" id="UP000002139"/>
    </source>
</evidence>
<protein>
    <recommendedName>
        <fullName evidence="1">Immunity MXAN-0049 protein domain-containing protein</fullName>
    </recommendedName>
</protein>
<name>A9GHJ2_SORC5</name>
<dbReference type="EMBL" id="AM746676">
    <property type="protein sequence ID" value="CAN99505.1"/>
    <property type="molecule type" value="Genomic_DNA"/>
</dbReference>
<reference evidence="2 3" key="1">
    <citation type="journal article" date="2007" name="Nat. Biotechnol.">
        <title>Complete genome sequence of the myxobacterium Sorangium cellulosum.</title>
        <authorList>
            <person name="Schneiker S."/>
            <person name="Perlova O."/>
            <person name="Kaiser O."/>
            <person name="Gerth K."/>
            <person name="Alici A."/>
            <person name="Altmeyer M.O."/>
            <person name="Bartels D."/>
            <person name="Bekel T."/>
            <person name="Beyer S."/>
            <person name="Bode E."/>
            <person name="Bode H.B."/>
            <person name="Bolten C.J."/>
            <person name="Choudhuri J.V."/>
            <person name="Doss S."/>
            <person name="Elnakady Y.A."/>
            <person name="Frank B."/>
            <person name="Gaigalat L."/>
            <person name="Goesmann A."/>
            <person name="Groeger C."/>
            <person name="Gross F."/>
            <person name="Jelsbak L."/>
            <person name="Jelsbak L."/>
            <person name="Kalinowski J."/>
            <person name="Kegler C."/>
            <person name="Knauber T."/>
            <person name="Konietzny S."/>
            <person name="Kopp M."/>
            <person name="Krause L."/>
            <person name="Krug D."/>
            <person name="Linke B."/>
            <person name="Mahmud T."/>
            <person name="Martinez-Arias R."/>
            <person name="McHardy A.C."/>
            <person name="Merai M."/>
            <person name="Meyer F."/>
            <person name="Mormann S."/>
            <person name="Munoz-Dorado J."/>
            <person name="Perez J."/>
            <person name="Pradella S."/>
            <person name="Rachid S."/>
            <person name="Raddatz G."/>
            <person name="Rosenau F."/>
            <person name="Rueckert C."/>
            <person name="Sasse F."/>
            <person name="Scharfe M."/>
            <person name="Schuster S.C."/>
            <person name="Suen G."/>
            <person name="Treuner-Lange A."/>
            <person name="Velicer G.J."/>
            <person name="Vorholter F.-J."/>
            <person name="Weissman K.J."/>
            <person name="Welch R.D."/>
            <person name="Wenzel S.C."/>
            <person name="Whitworth D.E."/>
            <person name="Wilhelm S."/>
            <person name="Wittmann C."/>
            <person name="Bloecker H."/>
            <person name="Puehler A."/>
            <person name="Mueller R."/>
        </authorList>
    </citation>
    <scope>NUCLEOTIDE SEQUENCE [LARGE SCALE GENOMIC DNA]</scope>
    <source>
        <strain evidence="3">So ce56</strain>
    </source>
</reference>
<organism evidence="2 3">
    <name type="scientific">Sorangium cellulosum (strain So ce56)</name>
    <name type="common">Polyangium cellulosum (strain So ce56)</name>
    <dbReference type="NCBI Taxonomy" id="448385"/>
    <lineage>
        <taxon>Bacteria</taxon>
        <taxon>Pseudomonadati</taxon>
        <taxon>Myxococcota</taxon>
        <taxon>Polyangia</taxon>
        <taxon>Polyangiales</taxon>
        <taxon>Polyangiaceae</taxon>
        <taxon>Sorangium</taxon>
    </lineage>
</organism>
<evidence type="ECO:0000259" key="1">
    <source>
        <dbReference type="Pfam" id="PF07791"/>
    </source>
</evidence>
<dbReference type="STRING" id="448385.sce9332"/>
<dbReference type="InterPro" id="IPR012433">
    <property type="entry name" value="Imm11"/>
</dbReference>
<dbReference type="Pfam" id="PF07791">
    <property type="entry name" value="Imm11"/>
    <property type="match status" value="1"/>
</dbReference>
<keyword evidence="3" id="KW-1185">Reference proteome</keyword>
<dbReference type="Proteomes" id="UP000002139">
    <property type="component" value="Chromosome"/>
</dbReference>
<proteinExistence type="predicted"/>
<feature type="domain" description="Immunity MXAN-0049 protein" evidence="1">
    <location>
        <begin position="25"/>
        <end position="144"/>
    </location>
</feature>
<gene>
    <name evidence="2" type="ordered locus">sce9332</name>
</gene>
<sequence length="155" mass="17539">MQGVKLPPDEAATVKRVVVETPMDEYPDHFMTLHGPVVSRRFIEALSRNGIDNFDGYHARLICPNIEIESYFVWNVVGRIACIDHGRAEYTTYKEKIARIQSLAIDESRTHGAKLFRLDEAPAVLLVAHDVRKAFASLTGVVLTEAEGWSDDHWF</sequence>
<accession>A9GHJ2</accession>
<evidence type="ECO:0000313" key="2">
    <source>
        <dbReference type="EMBL" id="CAN99505.1"/>
    </source>
</evidence>
<dbReference type="HOGENOM" id="CLU_1694387_0_0_7"/>